<dbReference type="Pfam" id="PF04977">
    <property type="entry name" value="DivIC"/>
    <property type="match status" value="1"/>
</dbReference>
<evidence type="ECO:0000256" key="4">
    <source>
        <dbReference type="ARBA" id="ARBA00022989"/>
    </source>
</evidence>
<dbReference type="InterPro" id="IPR023081">
    <property type="entry name" value="Cell_div_FtsB"/>
</dbReference>
<feature type="transmembrane region" description="Helical" evidence="8">
    <location>
        <begin position="20"/>
        <end position="43"/>
    </location>
</feature>
<dbReference type="STRING" id="1817895.AUJ95_07485"/>
<accession>A0A1J5DP70</accession>
<keyword evidence="1" id="KW-1003">Cell membrane</keyword>
<reference evidence="9 10" key="1">
    <citation type="journal article" date="2016" name="Environ. Microbiol.">
        <title>Genomic resolution of a cold subsurface aquifer community provides metabolic insights for novel microbes adapted to high CO concentrations.</title>
        <authorList>
            <person name="Probst A.J."/>
            <person name="Castelle C.J."/>
            <person name="Singh A."/>
            <person name="Brown C.T."/>
            <person name="Anantharaman K."/>
            <person name="Sharon I."/>
            <person name="Hug L.A."/>
            <person name="Burstein D."/>
            <person name="Emerson J.B."/>
            <person name="Thomas B.C."/>
            <person name="Banfield J.F."/>
        </authorList>
    </citation>
    <scope>NUCLEOTIDE SEQUENCE [LARGE SCALE GENOMIC DNA]</scope>
    <source>
        <strain evidence="9">CG2_30_40_21</strain>
    </source>
</reference>
<gene>
    <name evidence="9" type="ORF">AUJ95_07485</name>
</gene>
<dbReference type="PANTHER" id="PTHR37485:SF1">
    <property type="entry name" value="CELL DIVISION PROTEIN FTSB"/>
    <property type="match status" value="1"/>
</dbReference>
<evidence type="ECO:0000313" key="9">
    <source>
        <dbReference type="EMBL" id="OIP37925.1"/>
    </source>
</evidence>
<dbReference type="GO" id="GO:0043093">
    <property type="term" value="P:FtsZ-dependent cytokinesis"/>
    <property type="evidence" value="ECO:0007669"/>
    <property type="project" value="TreeGrafter"/>
</dbReference>
<keyword evidence="3 8" id="KW-0812">Transmembrane</keyword>
<proteinExistence type="predicted"/>
<sequence length="108" mass="12691">MRKFLSKKKKSEWVRKKFTIFIGIAVFIFFVFIFGKSGVVTLVRMNNQMTTLKNEIKLKDQQIIQLKEEIKALRSDPVQIESQARKTGMLKDGEQIIKFVPKEKLNKE</sequence>
<feature type="coiled-coil region" evidence="7">
    <location>
        <begin position="42"/>
        <end position="76"/>
    </location>
</feature>
<keyword evidence="6" id="KW-0131">Cell cycle</keyword>
<dbReference type="InterPro" id="IPR007060">
    <property type="entry name" value="FtsL/DivIC"/>
</dbReference>
<evidence type="ECO:0000256" key="6">
    <source>
        <dbReference type="ARBA" id="ARBA00023306"/>
    </source>
</evidence>
<keyword evidence="7" id="KW-0175">Coiled coil</keyword>
<keyword evidence="2" id="KW-0132">Cell division</keyword>
<evidence type="ECO:0000256" key="3">
    <source>
        <dbReference type="ARBA" id="ARBA00022692"/>
    </source>
</evidence>
<evidence type="ECO:0000313" key="10">
    <source>
        <dbReference type="Proteomes" id="UP000183085"/>
    </source>
</evidence>
<keyword evidence="4 8" id="KW-1133">Transmembrane helix</keyword>
<evidence type="ECO:0000256" key="2">
    <source>
        <dbReference type="ARBA" id="ARBA00022618"/>
    </source>
</evidence>
<evidence type="ECO:0000256" key="5">
    <source>
        <dbReference type="ARBA" id="ARBA00023136"/>
    </source>
</evidence>
<comment type="caution">
    <text evidence="9">The sequence shown here is derived from an EMBL/GenBank/DDBJ whole genome shotgun (WGS) entry which is preliminary data.</text>
</comment>
<dbReference type="GO" id="GO:0030428">
    <property type="term" value="C:cell septum"/>
    <property type="evidence" value="ECO:0007669"/>
    <property type="project" value="TreeGrafter"/>
</dbReference>
<dbReference type="Proteomes" id="UP000183085">
    <property type="component" value="Unassembled WGS sequence"/>
</dbReference>
<evidence type="ECO:0000256" key="7">
    <source>
        <dbReference type="SAM" id="Coils"/>
    </source>
</evidence>
<dbReference type="PANTHER" id="PTHR37485">
    <property type="entry name" value="CELL DIVISION PROTEIN FTSB"/>
    <property type="match status" value="1"/>
</dbReference>
<keyword evidence="5 8" id="KW-0472">Membrane</keyword>
<dbReference type="AlphaFoldDB" id="A0A1J5DP70"/>
<dbReference type="EMBL" id="MNYI01000193">
    <property type="protein sequence ID" value="OIP37925.1"/>
    <property type="molecule type" value="Genomic_DNA"/>
</dbReference>
<evidence type="ECO:0008006" key="11">
    <source>
        <dbReference type="Google" id="ProtNLM"/>
    </source>
</evidence>
<organism evidence="9 10">
    <name type="scientific">Candidatus Desantisbacteria bacterium CG2_30_40_21</name>
    <dbReference type="NCBI Taxonomy" id="1817895"/>
    <lineage>
        <taxon>Bacteria</taxon>
        <taxon>Candidatus Desantisiibacteriota</taxon>
    </lineage>
</organism>
<evidence type="ECO:0000256" key="8">
    <source>
        <dbReference type="SAM" id="Phobius"/>
    </source>
</evidence>
<name>A0A1J5DP70_9BACT</name>
<evidence type="ECO:0000256" key="1">
    <source>
        <dbReference type="ARBA" id="ARBA00022475"/>
    </source>
</evidence>
<protein>
    <recommendedName>
        <fullName evidence="11">Cell division protein FtsL</fullName>
    </recommendedName>
</protein>